<keyword evidence="4" id="KW-0418">Kinase</keyword>
<evidence type="ECO:0000313" key="4">
    <source>
        <dbReference type="EMBL" id="GER41797.1"/>
    </source>
</evidence>
<reference evidence="5" key="1">
    <citation type="journal article" date="2019" name="Curr. Biol.">
        <title>Genome Sequence of Striga asiatica Provides Insight into the Evolution of Plant Parasitism.</title>
        <authorList>
            <person name="Yoshida S."/>
            <person name="Kim S."/>
            <person name="Wafula E.K."/>
            <person name="Tanskanen J."/>
            <person name="Kim Y.M."/>
            <person name="Honaas L."/>
            <person name="Yang Z."/>
            <person name="Spallek T."/>
            <person name="Conn C.E."/>
            <person name="Ichihashi Y."/>
            <person name="Cheong K."/>
            <person name="Cui S."/>
            <person name="Der J.P."/>
            <person name="Gundlach H."/>
            <person name="Jiao Y."/>
            <person name="Hori C."/>
            <person name="Ishida J.K."/>
            <person name="Kasahara H."/>
            <person name="Kiba T."/>
            <person name="Kim M.S."/>
            <person name="Koo N."/>
            <person name="Laohavisit A."/>
            <person name="Lee Y.H."/>
            <person name="Lumba S."/>
            <person name="McCourt P."/>
            <person name="Mortimer J.C."/>
            <person name="Mutuku J.M."/>
            <person name="Nomura T."/>
            <person name="Sasaki-Sekimoto Y."/>
            <person name="Seto Y."/>
            <person name="Wang Y."/>
            <person name="Wakatake T."/>
            <person name="Sakakibara H."/>
            <person name="Demura T."/>
            <person name="Yamaguchi S."/>
            <person name="Yoneyama K."/>
            <person name="Manabe R.I."/>
            <person name="Nelson D.C."/>
            <person name="Schulman A.H."/>
            <person name="Timko M.P."/>
            <person name="dePamphilis C.W."/>
            <person name="Choi D."/>
            <person name="Shirasu K."/>
        </authorList>
    </citation>
    <scope>NUCLEOTIDE SEQUENCE [LARGE SCALE GENOMIC DNA]</scope>
    <source>
        <strain evidence="5">cv. UVA1</strain>
    </source>
</reference>
<keyword evidence="2 4" id="KW-0430">Lectin</keyword>
<dbReference type="PANTHER" id="PTHR32401">
    <property type="entry name" value="CONCANAVALIN A-LIKE LECTIN FAMILY PROTEIN"/>
    <property type="match status" value="1"/>
</dbReference>
<dbReference type="EMBL" id="BKCP01006183">
    <property type="protein sequence ID" value="GER41797.1"/>
    <property type="molecule type" value="Genomic_DNA"/>
</dbReference>
<gene>
    <name evidence="4" type="ORF">STAS_18521</name>
</gene>
<dbReference type="Gene3D" id="2.60.120.200">
    <property type="match status" value="1"/>
</dbReference>
<dbReference type="GO" id="GO:0016301">
    <property type="term" value="F:kinase activity"/>
    <property type="evidence" value="ECO:0007669"/>
    <property type="project" value="UniProtKB-KW"/>
</dbReference>
<accession>A0A5A7QBP5</accession>
<comment type="caution">
    <text evidence="4">The sequence shown here is derived from an EMBL/GenBank/DDBJ whole genome shotgun (WGS) entry which is preliminary data.</text>
</comment>
<evidence type="ECO:0000256" key="1">
    <source>
        <dbReference type="ARBA" id="ARBA00007606"/>
    </source>
</evidence>
<evidence type="ECO:0000313" key="5">
    <source>
        <dbReference type="Proteomes" id="UP000325081"/>
    </source>
</evidence>
<dbReference type="GO" id="GO:0030246">
    <property type="term" value="F:carbohydrate binding"/>
    <property type="evidence" value="ECO:0007669"/>
    <property type="project" value="UniProtKB-KW"/>
</dbReference>
<dbReference type="InterPro" id="IPR013320">
    <property type="entry name" value="ConA-like_dom_sf"/>
</dbReference>
<dbReference type="Pfam" id="PF00139">
    <property type="entry name" value="Lectin_legB"/>
    <property type="match status" value="1"/>
</dbReference>
<protein>
    <submittedName>
        <fullName evidence="4">Concanavalin A-like lectin protein kinase family protein</fullName>
    </submittedName>
</protein>
<organism evidence="4 5">
    <name type="scientific">Striga asiatica</name>
    <name type="common">Asiatic witchweed</name>
    <name type="synonym">Buchnera asiatica</name>
    <dbReference type="NCBI Taxonomy" id="4170"/>
    <lineage>
        <taxon>Eukaryota</taxon>
        <taxon>Viridiplantae</taxon>
        <taxon>Streptophyta</taxon>
        <taxon>Embryophyta</taxon>
        <taxon>Tracheophyta</taxon>
        <taxon>Spermatophyta</taxon>
        <taxon>Magnoliopsida</taxon>
        <taxon>eudicotyledons</taxon>
        <taxon>Gunneridae</taxon>
        <taxon>Pentapetalae</taxon>
        <taxon>asterids</taxon>
        <taxon>lamiids</taxon>
        <taxon>Lamiales</taxon>
        <taxon>Orobanchaceae</taxon>
        <taxon>Buchnereae</taxon>
        <taxon>Striga</taxon>
    </lineage>
</organism>
<dbReference type="InterPro" id="IPR050258">
    <property type="entry name" value="Leguminous_Lectin"/>
</dbReference>
<name>A0A5A7QBP5_STRAF</name>
<feature type="domain" description="Legume lectin" evidence="3">
    <location>
        <begin position="118"/>
        <end position="209"/>
    </location>
</feature>
<dbReference type="InterPro" id="IPR001220">
    <property type="entry name" value="Legume_lectin_dom"/>
</dbReference>
<evidence type="ECO:0000256" key="2">
    <source>
        <dbReference type="ARBA" id="ARBA00022734"/>
    </source>
</evidence>
<keyword evidence="4" id="KW-0808">Transferase</keyword>
<dbReference type="AlphaFoldDB" id="A0A5A7QBP5"/>
<proteinExistence type="inferred from homology"/>
<dbReference type="PANTHER" id="PTHR32401:SF49">
    <property type="entry name" value="OS10G0129200 PROTEIN"/>
    <property type="match status" value="1"/>
</dbReference>
<keyword evidence="5" id="KW-1185">Reference proteome</keyword>
<sequence>MLVSPAINSKEILYRSGSIGSIIYLLSSLEIANEMRKTIAERRLNEKIEKLHKDNFHLNRMTTTATENNELQTNIYSHLLVDALLNLMQDLYPRKGCLSGCEARGDAIHILYIYSNPKSSSNHVFVVELDTSRTSSSTTSTTTTSAYFAWSSKIDLNLKSGKPIVAVIDYDSGMNIVNITLSPSSTKPLSLLLSDRIDLSLILHETMFIRF</sequence>
<dbReference type="SUPFAM" id="SSF49899">
    <property type="entry name" value="Concanavalin A-like lectins/glucanases"/>
    <property type="match status" value="1"/>
</dbReference>
<evidence type="ECO:0000259" key="3">
    <source>
        <dbReference type="Pfam" id="PF00139"/>
    </source>
</evidence>
<comment type="similarity">
    <text evidence="1">Belongs to the leguminous lectin family.</text>
</comment>
<dbReference type="Proteomes" id="UP000325081">
    <property type="component" value="Unassembled WGS sequence"/>
</dbReference>